<comment type="caution">
    <text evidence="8">The sequence shown here is derived from an EMBL/GenBank/DDBJ whole genome shotgun (WGS) entry which is preliminary data.</text>
</comment>
<keyword evidence="4 6" id="KW-1133">Transmembrane helix</keyword>
<dbReference type="EMBL" id="LWMH01000001">
    <property type="protein sequence ID" value="KZS47939.1"/>
    <property type="molecule type" value="Genomic_DNA"/>
</dbReference>
<dbReference type="Proteomes" id="UP000076796">
    <property type="component" value="Unassembled WGS sequence"/>
</dbReference>
<evidence type="ECO:0000256" key="4">
    <source>
        <dbReference type="ARBA" id="ARBA00022989"/>
    </source>
</evidence>
<keyword evidence="9" id="KW-1185">Reference proteome</keyword>
<dbReference type="RefSeq" id="WP_063479080.1">
    <property type="nucleotide sequence ID" value="NZ_CP147845.1"/>
</dbReference>
<dbReference type="AlphaFoldDB" id="A0A163LAC9"/>
<evidence type="ECO:0000313" key="9">
    <source>
        <dbReference type="Proteomes" id="UP000076796"/>
    </source>
</evidence>
<feature type="transmembrane region" description="Helical" evidence="6">
    <location>
        <begin position="34"/>
        <end position="60"/>
    </location>
</feature>
<reference evidence="8" key="1">
    <citation type="journal article" date="2016" name="Genome Announc.">
        <title>Draft genomes of two strains of Paenibacillus glucanolyticus with capability to degrade lignocellulose.</title>
        <authorList>
            <person name="Mathews S.L."/>
            <person name="Pawlak J."/>
            <person name="Grunden A.M."/>
        </authorList>
    </citation>
    <scope>NUCLEOTIDE SEQUENCE [LARGE SCALE GENOMIC DNA]</scope>
    <source>
        <strain evidence="8">SLM1</strain>
    </source>
</reference>
<dbReference type="InterPro" id="IPR032816">
    <property type="entry name" value="VTT_dom"/>
</dbReference>
<dbReference type="PANTHER" id="PTHR12677">
    <property type="entry name" value="GOLGI APPARATUS MEMBRANE PROTEIN TVP38-RELATED"/>
    <property type="match status" value="1"/>
</dbReference>
<feature type="transmembrane region" description="Helical" evidence="6">
    <location>
        <begin position="6"/>
        <end position="22"/>
    </location>
</feature>
<feature type="transmembrane region" description="Helical" evidence="6">
    <location>
        <begin position="134"/>
        <end position="155"/>
    </location>
</feature>
<organism evidence="8 9">
    <name type="scientific">Paenibacillus glucanolyticus</name>
    <dbReference type="NCBI Taxonomy" id="59843"/>
    <lineage>
        <taxon>Bacteria</taxon>
        <taxon>Bacillati</taxon>
        <taxon>Bacillota</taxon>
        <taxon>Bacilli</taxon>
        <taxon>Bacillales</taxon>
        <taxon>Paenibacillaceae</taxon>
        <taxon>Paenibacillus</taxon>
    </lineage>
</organism>
<feature type="domain" description="VTT" evidence="7">
    <location>
        <begin position="51"/>
        <end position="168"/>
    </location>
</feature>
<evidence type="ECO:0000256" key="3">
    <source>
        <dbReference type="ARBA" id="ARBA00022692"/>
    </source>
</evidence>
<dbReference type="GO" id="GO:0005886">
    <property type="term" value="C:plasma membrane"/>
    <property type="evidence" value="ECO:0007669"/>
    <property type="project" value="UniProtKB-SubCell"/>
</dbReference>
<comment type="subcellular location">
    <subcellularLocation>
        <location evidence="1 6">Cell membrane</location>
        <topology evidence="1 6">Multi-pass membrane protein</topology>
    </subcellularLocation>
</comment>
<keyword evidence="2 6" id="KW-1003">Cell membrane</keyword>
<gene>
    <name evidence="8" type="ORF">AWU65_19450</name>
</gene>
<dbReference type="PANTHER" id="PTHR12677:SF59">
    <property type="entry name" value="GOLGI APPARATUS MEMBRANE PROTEIN TVP38-RELATED"/>
    <property type="match status" value="1"/>
</dbReference>
<feature type="transmembrane region" description="Helical" evidence="6">
    <location>
        <begin position="175"/>
        <end position="195"/>
    </location>
</feature>
<dbReference type="GeneID" id="97556570"/>
<protein>
    <recommendedName>
        <fullName evidence="6">TVP38/TMEM64 family membrane protein</fullName>
    </recommendedName>
</protein>
<feature type="transmembrane region" description="Helical" evidence="6">
    <location>
        <begin position="66"/>
        <end position="91"/>
    </location>
</feature>
<keyword evidence="5 6" id="KW-0472">Membrane</keyword>
<accession>A0A163LAC9</accession>
<dbReference type="OrthoDB" id="2381682at2"/>
<sequence>MKRWFIPAIYAAVLALGFTYRAEIMDWLRGEPSLFLMVMLATLLALFPIAPYKVVIAVLGYAYGTIWAAAISWFGTTVAAILLYAAVRALYKENGRRLLRKYAAAEMFTTAVERRPFQAILLARLLPVIPQMAVNIYAGVASIPFWTYTAASAIGKIPAILLYAWMGSGLAEHPAIFAAIAAGLMLVTALGLAIFRRLKARKHED</sequence>
<evidence type="ECO:0000256" key="5">
    <source>
        <dbReference type="ARBA" id="ARBA00023136"/>
    </source>
</evidence>
<dbReference type="Pfam" id="PF09335">
    <property type="entry name" value="VTT_dom"/>
    <property type="match status" value="1"/>
</dbReference>
<dbReference type="InterPro" id="IPR015414">
    <property type="entry name" value="TMEM64"/>
</dbReference>
<dbReference type="STRING" id="59843.A3958_18860"/>
<evidence type="ECO:0000256" key="2">
    <source>
        <dbReference type="ARBA" id="ARBA00022475"/>
    </source>
</evidence>
<comment type="similarity">
    <text evidence="6">Belongs to the TVP38/TMEM64 family.</text>
</comment>
<proteinExistence type="inferred from homology"/>
<keyword evidence="3 6" id="KW-0812">Transmembrane</keyword>
<evidence type="ECO:0000259" key="7">
    <source>
        <dbReference type="Pfam" id="PF09335"/>
    </source>
</evidence>
<evidence type="ECO:0000313" key="8">
    <source>
        <dbReference type="EMBL" id="KZS47939.1"/>
    </source>
</evidence>
<evidence type="ECO:0000256" key="6">
    <source>
        <dbReference type="RuleBase" id="RU366058"/>
    </source>
</evidence>
<evidence type="ECO:0000256" key="1">
    <source>
        <dbReference type="ARBA" id="ARBA00004651"/>
    </source>
</evidence>
<name>A0A163LAC9_9BACL</name>